<dbReference type="AlphaFoldDB" id="A0A1Y2IIW7"/>
<accession>A0A1Y2IIW7</accession>
<sequence length="154" mass="16937">MWRKWKKGSRCLSYWPATTLTGACESRNFARLWSFSIHTALPRYNKSVDAVVTRCDSNPCGTVQIGVTECGTHSCMPKCGESNDLENELEIVTVLWPFTYDTVSTTVEADGEGGCHAALLKVSHAWKVACDTWSSSGVHCGRRSLSSVREGGRT</sequence>
<gene>
    <name evidence="1" type="ORF">PYCCODRAFT_707339</name>
</gene>
<protein>
    <submittedName>
        <fullName evidence="1">Uncharacterized protein</fullName>
    </submittedName>
</protein>
<proteinExistence type="predicted"/>
<dbReference type="PROSITE" id="PS51257">
    <property type="entry name" value="PROKAR_LIPOPROTEIN"/>
    <property type="match status" value="1"/>
</dbReference>
<keyword evidence="2" id="KW-1185">Reference proteome</keyword>
<evidence type="ECO:0000313" key="1">
    <source>
        <dbReference type="EMBL" id="OSD00201.1"/>
    </source>
</evidence>
<dbReference type="Proteomes" id="UP000193067">
    <property type="component" value="Unassembled WGS sequence"/>
</dbReference>
<dbReference type="EMBL" id="KZ084120">
    <property type="protein sequence ID" value="OSD00201.1"/>
    <property type="molecule type" value="Genomic_DNA"/>
</dbReference>
<evidence type="ECO:0000313" key="2">
    <source>
        <dbReference type="Proteomes" id="UP000193067"/>
    </source>
</evidence>
<name>A0A1Y2IIW7_TRAC3</name>
<reference evidence="1 2" key="1">
    <citation type="journal article" date="2015" name="Biotechnol. Biofuels">
        <title>Enhanced degradation of softwood versus hardwood by the white-rot fungus Pycnoporus coccineus.</title>
        <authorList>
            <person name="Couturier M."/>
            <person name="Navarro D."/>
            <person name="Chevret D."/>
            <person name="Henrissat B."/>
            <person name="Piumi F."/>
            <person name="Ruiz-Duenas F.J."/>
            <person name="Martinez A.T."/>
            <person name="Grigoriev I.V."/>
            <person name="Riley R."/>
            <person name="Lipzen A."/>
            <person name="Berrin J.G."/>
            <person name="Master E.R."/>
            <person name="Rosso M.N."/>
        </authorList>
    </citation>
    <scope>NUCLEOTIDE SEQUENCE [LARGE SCALE GENOMIC DNA]</scope>
    <source>
        <strain evidence="1 2">BRFM310</strain>
    </source>
</reference>
<organism evidence="1 2">
    <name type="scientific">Trametes coccinea (strain BRFM310)</name>
    <name type="common">Pycnoporus coccineus</name>
    <dbReference type="NCBI Taxonomy" id="1353009"/>
    <lineage>
        <taxon>Eukaryota</taxon>
        <taxon>Fungi</taxon>
        <taxon>Dikarya</taxon>
        <taxon>Basidiomycota</taxon>
        <taxon>Agaricomycotina</taxon>
        <taxon>Agaricomycetes</taxon>
        <taxon>Polyporales</taxon>
        <taxon>Polyporaceae</taxon>
        <taxon>Trametes</taxon>
    </lineage>
</organism>